<reference evidence="4 5" key="1">
    <citation type="submission" date="2024-06" db="EMBL/GenBank/DDBJ databases">
        <authorList>
            <person name="Kraege A."/>
            <person name="Thomma B."/>
        </authorList>
    </citation>
    <scope>NUCLEOTIDE SEQUENCE [LARGE SCALE GENOMIC DNA]</scope>
</reference>
<comment type="caution">
    <text evidence="4">The sequence shown here is derived from an EMBL/GenBank/DDBJ whole genome shotgun (WGS) entry which is preliminary data.</text>
</comment>
<feature type="compositionally biased region" description="Acidic residues" evidence="1">
    <location>
        <begin position="529"/>
        <end position="542"/>
    </location>
</feature>
<dbReference type="InterPro" id="IPR001810">
    <property type="entry name" value="F-box_dom"/>
</dbReference>
<dbReference type="Pfam" id="PF13229">
    <property type="entry name" value="Beta_helix"/>
    <property type="match status" value="1"/>
</dbReference>
<feature type="region of interest" description="Disordered" evidence="1">
    <location>
        <begin position="1"/>
        <end position="58"/>
    </location>
</feature>
<organism evidence="4 5">
    <name type="scientific">Coccomyxa viridis</name>
    <dbReference type="NCBI Taxonomy" id="1274662"/>
    <lineage>
        <taxon>Eukaryota</taxon>
        <taxon>Viridiplantae</taxon>
        <taxon>Chlorophyta</taxon>
        <taxon>core chlorophytes</taxon>
        <taxon>Trebouxiophyceae</taxon>
        <taxon>Trebouxiophyceae incertae sedis</taxon>
        <taxon>Coccomyxaceae</taxon>
        <taxon>Coccomyxa</taxon>
    </lineage>
</organism>
<dbReference type="InterPro" id="IPR039448">
    <property type="entry name" value="Beta_helix"/>
</dbReference>
<evidence type="ECO:0000313" key="4">
    <source>
        <dbReference type="EMBL" id="CAL5221602.1"/>
    </source>
</evidence>
<dbReference type="InterPro" id="IPR011050">
    <property type="entry name" value="Pectin_lyase_fold/virulence"/>
</dbReference>
<name>A0ABP1FU24_9CHLO</name>
<evidence type="ECO:0000259" key="2">
    <source>
        <dbReference type="Pfam" id="PF12937"/>
    </source>
</evidence>
<dbReference type="InterPro" id="IPR012334">
    <property type="entry name" value="Pectin_lyas_fold"/>
</dbReference>
<feature type="compositionally biased region" description="Basic residues" evidence="1">
    <location>
        <begin position="31"/>
        <end position="41"/>
    </location>
</feature>
<feature type="region of interest" description="Disordered" evidence="1">
    <location>
        <begin position="467"/>
        <end position="595"/>
    </location>
</feature>
<protein>
    <submittedName>
        <fullName evidence="4">G3822 protein</fullName>
    </submittedName>
</protein>
<feature type="domain" description="Right handed beta helix" evidence="3">
    <location>
        <begin position="221"/>
        <end position="299"/>
    </location>
</feature>
<feature type="region of interest" description="Disordered" evidence="1">
    <location>
        <begin position="359"/>
        <end position="430"/>
    </location>
</feature>
<evidence type="ECO:0000259" key="3">
    <source>
        <dbReference type="Pfam" id="PF13229"/>
    </source>
</evidence>
<accession>A0ABP1FU24</accession>
<dbReference type="EMBL" id="CAXHTA020000005">
    <property type="protein sequence ID" value="CAL5221602.1"/>
    <property type="molecule type" value="Genomic_DNA"/>
</dbReference>
<feature type="compositionally biased region" description="Acidic residues" evidence="1">
    <location>
        <begin position="467"/>
        <end position="509"/>
    </location>
</feature>
<proteinExistence type="predicted"/>
<feature type="compositionally biased region" description="Acidic residues" evidence="1">
    <location>
        <begin position="561"/>
        <end position="573"/>
    </location>
</feature>
<dbReference type="SUPFAM" id="SSF51126">
    <property type="entry name" value="Pectin lyase-like"/>
    <property type="match status" value="1"/>
</dbReference>
<dbReference type="Proteomes" id="UP001497392">
    <property type="component" value="Unassembled WGS sequence"/>
</dbReference>
<dbReference type="SUPFAM" id="SSF81383">
    <property type="entry name" value="F-box domain"/>
    <property type="match status" value="1"/>
</dbReference>
<dbReference type="InterPro" id="IPR036047">
    <property type="entry name" value="F-box-like_dom_sf"/>
</dbReference>
<evidence type="ECO:0000256" key="1">
    <source>
        <dbReference type="SAM" id="MobiDB-lite"/>
    </source>
</evidence>
<gene>
    <name evidence="4" type="primary">g3822</name>
    <name evidence="4" type="ORF">VP750_LOCUS3261</name>
</gene>
<dbReference type="Pfam" id="PF12937">
    <property type="entry name" value="F-box-like"/>
    <property type="match status" value="1"/>
</dbReference>
<dbReference type="Gene3D" id="1.20.1280.50">
    <property type="match status" value="1"/>
</dbReference>
<keyword evidence="5" id="KW-1185">Reference proteome</keyword>
<dbReference type="Gene3D" id="2.160.20.10">
    <property type="entry name" value="Single-stranded right-handed beta-helix, Pectin lyase-like"/>
    <property type="match status" value="1"/>
</dbReference>
<feature type="compositionally biased region" description="Low complexity" evidence="1">
    <location>
        <begin position="359"/>
        <end position="386"/>
    </location>
</feature>
<evidence type="ECO:0000313" key="5">
    <source>
        <dbReference type="Proteomes" id="UP001497392"/>
    </source>
</evidence>
<feature type="domain" description="F-box" evidence="2">
    <location>
        <begin position="59"/>
        <end position="95"/>
    </location>
</feature>
<feature type="compositionally biased region" description="Basic and acidic residues" evidence="1">
    <location>
        <begin position="543"/>
        <end position="558"/>
    </location>
</feature>
<sequence>MPKTDNGKRKANAVETAPNAKRQKAANALKTPKKKVPKAKKPSASAATRKPHEADASMQDLPDNVLANVFCALGLDRLRAMQVCKRWQRVGRDPCFTRVVTGESINETISQARPGDTIELKPGFYQEVVLVEKPLKFVGQWSIDPKVNRKYKGVVLQSNRSMAVMCNARVCFDSLVIRTILPGADRSIVGFGPDCSYIALRDCDLDGISGLLVPRTKSKSTTLQLHRCYIHGVAHMAAVTMEGGNLRMEECTLTNCQVGLNVHEGVCVVLKNNDISFNEVGLIFDGYGIIQDNKMWGNLHRSTIDLGKEALARAKEKPPAGDFEQLLAKYHAELAERSTCADIAAPAETGAAIDSTAVAAPDQPGASAPQPGQAAAPAGEAQQDDGVSSHAPVHAATRRTAGPAAPGPPLFLSGNHIQRPQRLRKLSEADQKIRRRVRKLAAEVYGAHEQNGEWNDEGEWHVVGDEDLESSDDDLLGSDIESSSDEDGDDDDDGLDFGDSSGDDWEYDEQGQAWDEAGMPVLMPGYDTEYSDSDSSEEEDSEGGDHSEHSDDSMHTSDFETSQDEDSDDEAAEIEAAQILGQHQPDQAAAAAPAG</sequence>